<reference evidence="1 2" key="1">
    <citation type="journal article" date="2018" name="Front. Plant Sci.">
        <title>Red Clover (Trifolium pratense) and Zigzag Clover (T. medium) - A Picture of Genomic Similarities and Differences.</title>
        <authorList>
            <person name="Dluhosova J."/>
            <person name="Istvanek J."/>
            <person name="Nedelnik J."/>
            <person name="Repkova J."/>
        </authorList>
    </citation>
    <scope>NUCLEOTIDE SEQUENCE [LARGE SCALE GENOMIC DNA]</scope>
    <source>
        <strain evidence="2">cv. 10/8</strain>
        <tissue evidence="1">Leaf</tissue>
    </source>
</reference>
<protein>
    <submittedName>
        <fullName evidence="1">Uncharacterized protein</fullName>
    </submittedName>
</protein>
<proteinExistence type="predicted"/>
<dbReference type="EMBL" id="LXQA010831478">
    <property type="protein sequence ID" value="MCI73106.1"/>
    <property type="molecule type" value="Genomic_DNA"/>
</dbReference>
<keyword evidence="2" id="KW-1185">Reference proteome</keyword>
<sequence>MFNPFPLPLELDREVAVSGPPKMGPWAVTHSVLTVVVASVF</sequence>
<feature type="non-terminal residue" evidence="1">
    <location>
        <position position="41"/>
    </location>
</feature>
<name>A0A392UKX7_9FABA</name>
<accession>A0A392UKX7</accession>
<dbReference type="AlphaFoldDB" id="A0A392UKX7"/>
<organism evidence="1 2">
    <name type="scientific">Trifolium medium</name>
    <dbReference type="NCBI Taxonomy" id="97028"/>
    <lineage>
        <taxon>Eukaryota</taxon>
        <taxon>Viridiplantae</taxon>
        <taxon>Streptophyta</taxon>
        <taxon>Embryophyta</taxon>
        <taxon>Tracheophyta</taxon>
        <taxon>Spermatophyta</taxon>
        <taxon>Magnoliopsida</taxon>
        <taxon>eudicotyledons</taxon>
        <taxon>Gunneridae</taxon>
        <taxon>Pentapetalae</taxon>
        <taxon>rosids</taxon>
        <taxon>fabids</taxon>
        <taxon>Fabales</taxon>
        <taxon>Fabaceae</taxon>
        <taxon>Papilionoideae</taxon>
        <taxon>50 kb inversion clade</taxon>
        <taxon>NPAAA clade</taxon>
        <taxon>Hologalegina</taxon>
        <taxon>IRL clade</taxon>
        <taxon>Trifolieae</taxon>
        <taxon>Trifolium</taxon>
    </lineage>
</organism>
<dbReference type="Proteomes" id="UP000265520">
    <property type="component" value="Unassembled WGS sequence"/>
</dbReference>
<comment type="caution">
    <text evidence="1">The sequence shown here is derived from an EMBL/GenBank/DDBJ whole genome shotgun (WGS) entry which is preliminary data.</text>
</comment>
<evidence type="ECO:0000313" key="1">
    <source>
        <dbReference type="EMBL" id="MCI73106.1"/>
    </source>
</evidence>
<evidence type="ECO:0000313" key="2">
    <source>
        <dbReference type="Proteomes" id="UP000265520"/>
    </source>
</evidence>